<dbReference type="AlphaFoldDB" id="A0AAE8STA7"/>
<evidence type="ECO:0000313" key="1">
    <source>
        <dbReference type="EMBL" id="SPO00305.1"/>
    </source>
</evidence>
<dbReference type="SUPFAM" id="SSF51905">
    <property type="entry name" value="FAD/NAD(P)-binding domain"/>
    <property type="match status" value="1"/>
</dbReference>
<gene>
    <name evidence="1" type="ORF">DNG_03150</name>
</gene>
<accession>A0AAE8STA7</accession>
<dbReference type="PANTHER" id="PTHR38663">
    <property type="match status" value="1"/>
</dbReference>
<organism evidence="1 2">
    <name type="scientific">Cephalotrichum gorgonifer</name>
    <dbReference type="NCBI Taxonomy" id="2041049"/>
    <lineage>
        <taxon>Eukaryota</taxon>
        <taxon>Fungi</taxon>
        <taxon>Dikarya</taxon>
        <taxon>Ascomycota</taxon>
        <taxon>Pezizomycotina</taxon>
        <taxon>Sordariomycetes</taxon>
        <taxon>Hypocreomycetidae</taxon>
        <taxon>Microascales</taxon>
        <taxon>Microascaceae</taxon>
        <taxon>Cephalotrichum</taxon>
    </lineage>
</organism>
<dbReference type="PANTHER" id="PTHR38663:SF1">
    <property type="entry name" value="L-ORNITHINE N(5)-MONOOXYGENASE"/>
    <property type="match status" value="1"/>
</dbReference>
<name>A0AAE8STA7_9PEZI</name>
<reference evidence="1" key="1">
    <citation type="submission" date="2018-03" db="EMBL/GenBank/DDBJ databases">
        <authorList>
            <person name="Guldener U."/>
        </authorList>
    </citation>
    <scope>NUCLEOTIDE SEQUENCE</scope>
</reference>
<sequence>MKEETMASAPPRPHPISTHEEVLDVIIIGAGPCGLSVAARLRETTPAALFTDEEHRRYHWLRRHGRNVALKNAKTGKVTRSPDAQRPGYDMMVLDATDCSWMARWNTLFATYGISHLRSPMLWHVDPADRDSLLSFAYESKRERELVEIRGCVGKEISKHKKKMKVGSRRKLQAAQPQIEINERDRNDYYTPSQAMFQDHCGSIRDRYGLGTDIVSKETVSDISFDIVKGVSINDEKLFTITTNHSKRYARAVVLAVGPANPPKIPAIPGMPPQATRPVAGGHYQSCHSAHIKTFPDPTVQARMAGKRETNIMVVGGGLTSAQLTDLAVRRGVTKVWHLMRGPCKVKAFDVDLSWMGKYRNGQQAEFWSADSDKERYELMREARNGGSITGLYHKKLKRHIADGRVELKTETKVVEAEFVEDAIPGPSGGQWKIVTEPPVDGLPMIDYIYWATGIDADFTSLPYLQTMMSEYPIEECGGLPCLNDDLMWKDGVPLFVAGRLASLKIGPASPNIGGAKLAAERIALAMDELMSGTRGCEDLQYGRDEADDNSGVERYLSGAGSKFSCLEIVQS</sequence>
<dbReference type="EMBL" id="ONZQ02000003">
    <property type="protein sequence ID" value="SPO00305.1"/>
    <property type="molecule type" value="Genomic_DNA"/>
</dbReference>
<dbReference type="InterPro" id="IPR036188">
    <property type="entry name" value="FAD/NAD-bd_sf"/>
</dbReference>
<comment type="caution">
    <text evidence="1">The sequence shown here is derived from an EMBL/GenBank/DDBJ whole genome shotgun (WGS) entry which is preliminary data.</text>
</comment>
<proteinExistence type="predicted"/>
<evidence type="ECO:0000313" key="2">
    <source>
        <dbReference type="Proteomes" id="UP001187682"/>
    </source>
</evidence>
<dbReference type="Gene3D" id="3.50.50.60">
    <property type="entry name" value="FAD/NAD(P)-binding domain"/>
    <property type="match status" value="2"/>
</dbReference>
<protein>
    <submittedName>
        <fullName evidence="1">Related to FAD binding domain protein</fullName>
    </submittedName>
</protein>
<dbReference type="Proteomes" id="UP001187682">
    <property type="component" value="Unassembled WGS sequence"/>
</dbReference>
<keyword evidence="2" id="KW-1185">Reference proteome</keyword>